<keyword evidence="1" id="KW-0472">Membrane</keyword>
<keyword evidence="3" id="KW-1185">Reference proteome</keyword>
<evidence type="ECO:0000256" key="1">
    <source>
        <dbReference type="SAM" id="Phobius"/>
    </source>
</evidence>
<organism evidence="2 3">
    <name type="scientific">Glossina brevipalpis</name>
    <dbReference type="NCBI Taxonomy" id="37001"/>
    <lineage>
        <taxon>Eukaryota</taxon>
        <taxon>Metazoa</taxon>
        <taxon>Ecdysozoa</taxon>
        <taxon>Arthropoda</taxon>
        <taxon>Hexapoda</taxon>
        <taxon>Insecta</taxon>
        <taxon>Pterygota</taxon>
        <taxon>Neoptera</taxon>
        <taxon>Endopterygota</taxon>
        <taxon>Diptera</taxon>
        <taxon>Brachycera</taxon>
        <taxon>Muscomorpha</taxon>
        <taxon>Hippoboscoidea</taxon>
        <taxon>Glossinidae</taxon>
        <taxon>Glossina</taxon>
    </lineage>
</organism>
<evidence type="ECO:0000313" key="2">
    <source>
        <dbReference type="EnsemblMetazoa" id="GBRI000504-PA"/>
    </source>
</evidence>
<protein>
    <submittedName>
        <fullName evidence="2">Uncharacterized protein</fullName>
    </submittedName>
</protein>
<reference evidence="3" key="1">
    <citation type="submission" date="2014-03" db="EMBL/GenBank/DDBJ databases">
        <authorList>
            <person name="Aksoy S."/>
            <person name="Warren W."/>
            <person name="Wilson R.K."/>
        </authorList>
    </citation>
    <scope>NUCLEOTIDE SEQUENCE [LARGE SCALE GENOMIC DNA]</scope>
    <source>
        <strain evidence="3">IAEA</strain>
    </source>
</reference>
<keyword evidence="1" id="KW-1133">Transmembrane helix</keyword>
<dbReference type="EnsemblMetazoa" id="GBRI000504-RA">
    <property type="protein sequence ID" value="GBRI000504-PA"/>
    <property type="gene ID" value="GBRI000504"/>
</dbReference>
<dbReference type="VEuPathDB" id="VectorBase:GBRI000504"/>
<dbReference type="Proteomes" id="UP000091820">
    <property type="component" value="Unassembled WGS sequence"/>
</dbReference>
<name>A0A1A9VZK2_9MUSC</name>
<feature type="transmembrane region" description="Helical" evidence="1">
    <location>
        <begin position="73"/>
        <end position="97"/>
    </location>
</feature>
<reference evidence="2" key="2">
    <citation type="submission" date="2020-05" db="UniProtKB">
        <authorList>
            <consortium name="EnsemblMetazoa"/>
        </authorList>
    </citation>
    <scope>IDENTIFICATION</scope>
    <source>
        <strain evidence="2">IAEA</strain>
    </source>
</reference>
<accession>A0A1A9VZK2</accession>
<evidence type="ECO:0000313" key="3">
    <source>
        <dbReference type="Proteomes" id="UP000091820"/>
    </source>
</evidence>
<dbReference type="AlphaFoldDB" id="A0A1A9VZK2"/>
<proteinExistence type="predicted"/>
<sequence length="167" mass="19123">MLNLMHLDKYKHEINNNDNSIKHDAANTAVVKTTAHALTNMYSISKHYNNKSRRQLHLRSRFGRMSTSTYSSLMPFTYFSSSSVLCLSLWLLVFLLSDNGLNGLKIVAALKVSSFLVRRCLMSFKEKHMNFIICAEGVKKGKKEARCKDLYNLRFRDGIEPLDATIL</sequence>
<keyword evidence="1" id="KW-0812">Transmembrane</keyword>